<gene>
    <name evidence="2" type="ORF">PR048_014775</name>
</gene>
<dbReference type="EMBL" id="JARBHB010000005">
    <property type="protein sequence ID" value="KAJ8882936.1"/>
    <property type="molecule type" value="Genomic_DNA"/>
</dbReference>
<name>A0ABQ9HFJ2_9NEOP</name>
<keyword evidence="3" id="KW-1185">Reference proteome</keyword>
<feature type="region of interest" description="Disordered" evidence="1">
    <location>
        <begin position="19"/>
        <end position="38"/>
    </location>
</feature>
<evidence type="ECO:0000313" key="2">
    <source>
        <dbReference type="EMBL" id="KAJ8882936.1"/>
    </source>
</evidence>
<reference evidence="2 3" key="1">
    <citation type="submission" date="2023-02" db="EMBL/GenBank/DDBJ databases">
        <title>LHISI_Scaffold_Assembly.</title>
        <authorList>
            <person name="Stuart O.P."/>
            <person name="Cleave R."/>
            <person name="Magrath M.J.L."/>
            <person name="Mikheyev A.S."/>
        </authorList>
    </citation>
    <scope>NUCLEOTIDE SEQUENCE [LARGE SCALE GENOMIC DNA]</scope>
    <source>
        <strain evidence="2">Daus_M_001</strain>
        <tissue evidence="2">Leg muscle</tissue>
    </source>
</reference>
<accession>A0ABQ9HFJ2</accession>
<dbReference type="Proteomes" id="UP001159363">
    <property type="component" value="Chromosome 4"/>
</dbReference>
<proteinExistence type="predicted"/>
<evidence type="ECO:0000313" key="3">
    <source>
        <dbReference type="Proteomes" id="UP001159363"/>
    </source>
</evidence>
<protein>
    <submittedName>
        <fullName evidence="2">Uncharacterized protein</fullName>
    </submittedName>
</protein>
<feature type="region of interest" description="Disordered" evidence="1">
    <location>
        <begin position="378"/>
        <end position="409"/>
    </location>
</feature>
<sequence>MGAFSCAVEQSFNRSEDVLAKSSFKSSGGPQGPPAAARVYPREQPAASHVYELADDWQKPHHVAVDGKHVYAPGFTRSALRRYFFMPRRLGEQLACGLQMVRLSWQHSGSWNANDTDDELSSELNESQYAVVREVERVITSSDDSMNSQIFGDNSDEDKNYILEKGCSGNIQVVKQDVTLPIHIHVEDEDIVHESRHGSLFPNTVRCIIAGPSGRGKTCEYFSTGRQTYVDCMYPGQTYSVSIPKQILCDNANVLVLFRMDWTNLPHVYDDHVNTDMTLSDFKDMCSLCWKDKYGFLTIAKDCLLHKGRYRRGFDHFIEVCREGSSTGNQQVMSSIPPATSISTVSSDDYEAAVNAKDEMSAVQSVCTEALNADEHKTPATKKSKLVVEGETGSEVNDKDSFDDDYDGSDNVEYNDDSLDIPTYFRNKFPVISDVKKAEDAANTDYMFTEDPSKFVDTLEYLFYFHKHGDLSKMMVAYQDSRHLSRWWSPTKMVVTYQDGGLQYRINKCRIKIQDSGMSIATRVMKTYQYAVPFDGEQGADGQCVCSAGLQMQHCAALPADFPSPRNHPTGSHFSLQLAIDRKLYDAYSLVRAVVTTTEFESPSRAPTSATAESCATLLPSHSVLLIFFVNEYQICGVRTSWIWSLSKTTLMVTLHEADIDFTETHDKMRNTLSHRPLIRRRLGSILSPIKDNICLVWLHSMKEARSKLTRVALLLQSYDFTVEHIPGQEKQLADTLSCVSDASAVVIDDSEWDEVLPPDPHELFHEVLVNKVQTVGSDLEKLGNWQGDTCGSSIGIGFFRHSVGCTIDFFGWATYSSAVIDDFVKASLLLLCQYMPTATMIGDMRPTIFRMLSMLLLNVKNPNRSLIGEHWKIIEAENFGCECYRQFVSFIKTSMQLLRQDFRKVNEARRHEENACVRSAVRMEYRCANYSKPEPYNDDQARKTFKTFNVPLYNVHDIEESVENSIKKVCRQEEEMAMKGSGRTLESVDNLQLRTSGYSPVNT</sequence>
<comment type="caution">
    <text evidence="2">The sequence shown here is derived from an EMBL/GenBank/DDBJ whole genome shotgun (WGS) entry which is preliminary data.</text>
</comment>
<organism evidence="2 3">
    <name type="scientific">Dryococelus australis</name>
    <dbReference type="NCBI Taxonomy" id="614101"/>
    <lineage>
        <taxon>Eukaryota</taxon>
        <taxon>Metazoa</taxon>
        <taxon>Ecdysozoa</taxon>
        <taxon>Arthropoda</taxon>
        <taxon>Hexapoda</taxon>
        <taxon>Insecta</taxon>
        <taxon>Pterygota</taxon>
        <taxon>Neoptera</taxon>
        <taxon>Polyneoptera</taxon>
        <taxon>Phasmatodea</taxon>
        <taxon>Verophasmatodea</taxon>
        <taxon>Anareolatae</taxon>
        <taxon>Phasmatidae</taxon>
        <taxon>Eurycanthinae</taxon>
        <taxon>Dryococelus</taxon>
    </lineage>
</organism>
<evidence type="ECO:0000256" key="1">
    <source>
        <dbReference type="SAM" id="MobiDB-lite"/>
    </source>
</evidence>